<dbReference type="OrthoDB" id="20669at2759"/>
<dbReference type="InterPro" id="IPR015943">
    <property type="entry name" value="WD40/YVTN_repeat-like_dom_sf"/>
</dbReference>
<gene>
    <name evidence="3" type="ORF">HXX76_006780</name>
</gene>
<dbReference type="InterPro" id="IPR036322">
    <property type="entry name" value="WD40_repeat_dom_sf"/>
</dbReference>
<dbReference type="AlphaFoldDB" id="A0A835T0A3"/>
<dbReference type="Pfam" id="PF00400">
    <property type="entry name" value="WD40"/>
    <property type="match status" value="3"/>
</dbReference>
<evidence type="ECO:0000313" key="3">
    <source>
        <dbReference type="EMBL" id="KAG2436479.1"/>
    </source>
</evidence>
<accession>A0A835T0A3</accession>
<dbReference type="PANTHER" id="PTHR44525:SF1">
    <property type="entry name" value="WD REPEAT-CONTAINING PROTEIN 27"/>
    <property type="match status" value="1"/>
</dbReference>
<feature type="region of interest" description="Disordered" evidence="2">
    <location>
        <begin position="445"/>
        <end position="473"/>
    </location>
</feature>
<comment type="caution">
    <text evidence="3">The sequence shown here is derived from an EMBL/GenBank/DDBJ whole genome shotgun (WGS) entry which is preliminary data.</text>
</comment>
<feature type="compositionally biased region" description="Low complexity" evidence="2">
    <location>
        <begin position="445"/>
        <end position="455"/>
    </location>
</feature>
<dbReference type="InterPro" id="IPR042411">
    <property type="entry name" value="WDR27"/>
</dbReference>
<dbReference type="InterPro" id="IPR001680">
    <property type="entry name" value="WD40_rpt"/>
</dbReference>
<feature type="region of interest" description="Disordered" evidence="2">
    <location>
        <begin position="322"/>
        <end position="355"/>
    </location>
</feature>
<feature type="region of interest" description="Disordered" evidence="2">
    <location>
        <begin position="373"/>
        <end position="397"/>
    </location>
</feature>
<dbReference type="SUPFAM" id="SSF50978">
    <property type="entry name" value="WD40 repeat-like"/>
    <property type="match status" value="1"/>
</dbReference>
<organism evidence="3 4">
    <name type="scientific">Chlamydomonas incerta</name>
    <dbReference type="NCBI Taxonomy" id="51695"/>
    <lineage>
        <taxon>Eukaryota</taxon>
        <taxon>Viridiplantae</taxon>
        <taxon>Chlorophyta</taxon>
        <taxon>core chlorophytes</taxon>
        <taxon>Chlorophyceae</taxon>
        <taxon>CS clade</taxon>
        <taxon>Chlamydomonadales</taxon>
        <taxon>Chlamydomonadaceae</taxon>
        <taxon>Chlamydomonas</taxon>
    </lineage>
</organism>
<evidence type="ECO:0000256" key="2">
    <source>
        <dbReference type="SAM" id="MobiDB-lite"/>
    </source>
</evidence>
<feature type="repeat" description="WD" evidence="1">
    <location>
        <begin position="853"/>
        <end position="885"/>
    </location>
</feature>
<feature type="region of interest" description="Disordered" evidence="2">
    <location>
        <begin position="40"/>
        <end position="74"/>
    </location>
</feature>
<proteinExistence type="predicted"/>
<feature type="repeat" description="WD" evidence="1">
    <location>
        <begin position="191"/>
        <end position="235"/>
    </location>
</feature>
<dbReference type="PROSITE" id="PS50294">
    <property type="entry name" value="WD_REPEATS_REGION"/>
    <property type="match status" value="2"/>
</dbReference>
<feature type="region of interest" description="Disordered" evidence="2">
    <location>
        <begin position="899"/>
        <end position="929"/>
    </location>
</feature>
<feature type="compositionally biased region" description="Low complexity" evidence="2">
    <location>
        <begin position="707"/>
        <end position="726"/>
    </location>
</feature>
<feature type="compositionally biased region" description="Pro residues" evidence="2">
    <location>
        <begin position="914"/>
        <end position="923"/>
    </location>
</feature>
<name>A0A835T0A3_CHLIN</name>
<evidence type="ECO:0000256" key="1">
    <source>
        <dbReference type="PROSITE-ProRule" id="PRU00221"/>
    </source>
</evidence>
<dbReference type="SUPFAM" id="SSF117289">
    <property type="entry name" value="Nucleoporin domain"/>
    <property type="match status" value="1"/>
</dbReference>
<keyword evidence="1" id="KW-0853">WD repeat</keyword>
<dbReference type="SMART" id="SM00320">
    <property type="entry name" value="WD40"/>
    <property type="match status" value="8"/>
</dbReference>
<feature type="region of interest" description="Disordered" evidence="2">
    <location>
        <begin position="561"/>
        <end position="608"/>
    </location>
</feature>
<feature type="compositionally biased region" description="Gly residues" evidence="2">
    <location>
        <begin position="659"/>
        <end position="670"/>
    </location>
</feature>
<feature type="compositionally biased region" description="Low complexity" evidence="2">
    <location>
        <begin position="561"/>
        <end position="573"/>
    </location>
</feature>
<dbReference type="PANTHER" id="PTHR44525">
    <property type="entry name" value="WD REPEAT-CONTAINING PROTEIN 27"/>
    <property type="match status" value="1"/>
</dbReference>
<protein>
    <submittedName>
        <fullName evidence="3">Uncharacterized protein</fullName>
    </submittedName>
</protein>
<dbReference type="EMBL" id="JAEHOC010000013">
    <property type="protein sequence ID" value="KAG2436479.1"/>
    <property type="molecule type" value="Genomic_DNA"/>
</dbReference>
<reference evidence="3" key="1">
    <citation type="journal article" date="2020" name="bioRxiv">
        <title>Comparative genomics of Chlamydomonas.</title>
        <authorList>
            <person name="Craig R.J."/>
            <person name="Hasan A.R."/>
            <person name="Ness R.W."/>
            <person name="Keightley P.D."/>
        </authorList>
    </citation>
    <scope>NUCLEOTIDE SEQUENCE</scope>
    <source>
        <strain evidence="3">SAG 7.73</strain>
    </source>
</reference>
<evidence type="ECO:0000313" key="4">
    <source>
        <dbReference type="Proteomes" id="UP000650467"/>
    </source>
</evidence>
<feature type="compositionally biased region" description="Low complexity" evidence="2">
    <location>
        <begin position="671"/>
        <end position="694"/>
    </location>
</feature>
<dbReference type="Proteomes" id="UP000650467">
    <property type="component" value="Unassembled WGS sequence"/>
</dbReference>
<dbReference type="Gene3D" id="2.130.10.10">
    <property type="entry name" value="YVTN repeat-like/Quinoprotein amine dehydrogenase"/>
    <property type="match status" value="3"/>
</dbReference>
<sequence>MVGQLRFTTELGVNGDGSPCHAVATDGTYLAFAVPGGPDVEVHRLPPSASASSASSQQQQQQQQGQGRPPPPVRLMSELQLRPIICMALGVGPIGTSDPTPRRAGAGSGSAGGRPTVLFCGSCDAVVAWNLTAVYEAVAAGRPPPPPVQVMSDQGPVYCLAHSGRLGYLVVGAGPDVHVFDVRTFRHIYRLDGHAADVLAAGFCPPPAPPALLVTTGADRTFKIWDLQAGSLVMQSAVLGAAPLTALALEASAPPRLALGAADGVVRFFDLSSLPAARLLQTVDVGRQLGKALAAAAAAAAEAAAAAAAGPKVISSRPNWKAQMGLQRQASSSGSELGGGGGGEDEEGLGTSSDALGAGGGGGAFVLQIAYTAAPPPPPQQHDPAHDLLPDLYGGPGTPPPPLLLPGCPSLLVATPGAVAVVDTRSYEVTEAFLLGRAADVAAAPASGGAAPGRQRSGEGGALTAAPPPPPLAARPRLALRGVPRAEPCGAAALAAPVGAAVGSGGGGMVCVTAAAREPTVAVLTFEPAEAAVGTSGNGGGGGGGGAAAVAALTAATAGGMRLQRTPSASSTGSGRGGAATRLRFSGSGDGDAGGGGDGSGGGADEGYGGGADEGYGGGAGAGGGGGAAGGGDVVLSVYQTAPLPESSPLRAPSPAGPGPGSAGSSGGGSARRSNSAGPRRPSGSGGSAAPSPGKAGGGAGRFASPGRAMGTSASGSGSGRPPLGAGRSGGGGDKPVTFHAKVKSSGYGVLQPSTQLGRAPPPLVKLAPRAAAASSVNRHMAAARCYPLDAGPLTAHQPRNVLPGGAAAHPGGAIVRVAYSSDASRLLTASVNRTARVLKLPLSRWGGEGTDLLGHGGPLHGADWSREGTLVLTASADRTARLWDAACAQPLLEFSHLHHQPPARPTGPGGAPAMPPPAPPSPATAAKSPNPLLQHEVRAARFVYMDQFIALAAGNKLLLYRYKLADEPDSDIERLRARHSYRLAGSHTSTAQTLTDFSAINSFLSPLAITAASHRGLELVDMAVMRPVAAVAEAHARPVGCVAQAGCASLFAAHPREAAELFATSAPDNTVKLWDVRAPSRCVRAFAGHRNSQLPAMGVSFSPCLRYLGVGSEDKQAYLYDLRQGVVAHKVGRGVVSDAVTGVAFNPLHPQMVLSCLDGKVAFFSDGS</sequence>
<feature type="repeat" description="WD" evidence="1">
    <location>
        <begin position="1062"/>
        <end position="1078"/>
    </location>
</feature>
<keyword evidence="4" id="KW-1185">Reference proteome</keyword>
<feature type="region of interest" description="Disordered" evidence="2">
    <location>
        <begin position="644"/>
        <end position="740"/>
    </location>
</feature>
<feature type="compositionally biased region" description="Gly residues" evidence="2">
    <location>
        <begin position="588"/>
        <end position="608"/>
    </location>
</feature>
<feature type="compositionally biased region" description="Low complexity" evidence="2">
    <location>
        <begin position="46"/>
        <end position="67"/>
    </location>
</feature>
<dbReference type="PROSITE" id="PS50082">
    <property type="entry name" value="WD_REPEATS_2"/>
    <property type="match status" value="3"/>
</dbReference>